<dbReference type="Proteomes" id="UP001153331">
    <property type="component" value="Unassembled WGS sequence"/>
</dbReference>
<evidence type="ECO:0000313" key="1">
    <source>
        <dbReference type="EMBL" id="KAJ8107251.1"/>
    </source>
</evidence>
<evidence type="ECO:0000313" key="2">
    <source>
        <dbReference type="Proteomes" id="UP001153331"/>
    </source>
</evidence>
<proteinExistence type="predicted"/>
<dbReference type="EMBL" id="JAPHNI010000970">
    <property type="protein sequence ID" value="KAJ8107251.1"/>
    <property type="molecule type" value="Genomic_DNA"/>
</dbReference>
<accession>A0ACC2HXL5</accession>
<reference evidence="1" key="1">
    <citation type="submission" date="2022-11" db="EMBL/GenBank/DDBJ databases">
        <title>Genome Sequence of Boeremia exigua.</title>
        <authorList>
            <person name="Buettner E."/>
        </authorList>
    </citation>
    <scope>NUCLEOTIDE SEQUENCE</scope>
    <source>
        <strain evidence="1">CU02</strain>
    </source>
</reference>
<protein>
    <submittedName>
        <fullName evidence="1">Uncharacterized protein</fullName>
    </submittedName>
</protein>
<gene>
    <name evidence="1" type="ORF">OPT61_g8998</name>
</gene>
<organism evidence="1 2">
    <name type="scientific">Boeremia exigua</name>
    <dbReference type="NCBI Taxonomy" id="749465"/>
    <lineage>
        <taxon>Eukaryota</taxon>
        <taxon>Fungi</taxon>
        <taxon>Dikarya</taxon>
        <taxon>Ascomycota</taxon>
        <taxon>Pezizomycotina</taxon>
        <taxon>Dothideomycetes</taxon>
        <taxon>Pleosporomycetidae</taxon>
        <taxon>Pleosporales</taxon>
        <taxon>Pleosporineae</taxon>
        <taxon>Didymellaceae</taxon>
        <taxon>Boeremia</taxon>
    </lineage>
</organism>
<comment type="caution">
    <text evidence="1">The sequence shown here is derived from an EMBL/GenBank/DDBJ whole genome shotgun (WGS) entry which is preliminary data.</text>
</comment>
<sequence length="822" mass="91930">MMLPRAPTGYQKVHDETAYDDPDNIELSQHQRTVNHEQPLINDVPSLHSRSSLDHLDESHGRVPFRIFEVSSWRSFQQRHLTGWRMGVFVGLVGTILVCLFNIIVTIYVLSQGEAKSGYGSLADGDCKKMKILNVFAHLVINILGTLLLGASNYCMQVLSAPTRGEIVQAHAQRLWLHIGIPSFRNLRHIARDRAYVWLALLLSSMPLHLFFNSVIFTTAQANDYLVTPATEDWMSGAAYDTSGFIDSITNVAEIDKVFYRLNKTASPGYYTIDGAFKAKYNKLSTEDCFNAYDSQYLPKLGNVYIIQEGSSIWRNPNFWWSQFHSNDSDSNFTWINSSKPKDKFLGDLDRQSGKLFMWNEFGLPPLNSTPEFYQSNGWRCPSHNPVTCNIKNPNEVPTNRSQWRPFERPVQYCLAEEVREECSLNFSTSIAAVVIVSNMIKIVCMGLTLYKYRQHLPLVTLGDAIAHFLDNPDPQTKNRCLQTRGVMEAQWNWERFHNAQKDSMGVAPQQYNPQHRRWSAAPSRRRWGATYVSFIVAILFGSLCIKRSLDSMPTDIKGLWAVGFGESTGKNLLALNTNLTGGIIVANLPQVVLSYLYLAFNALSTTMLMAQEWSTYAHAQKPLRVTTPKGKQRDTYWLNMPFRYGIPLQILALSFHWLTSQSIFLVRIVVTDFKTRQQTRIISTNGFSPVAIILATSLGILIATIGLAAGSFKFPSAIPVAACCSAVISAACHPLAEDVDASTLPVQWGAVSHGIRGGDCPANMSAALPLSSAASGPEEPRVELADRESLHGESDEVEDQVGHCTFSSRPVEEPQAGYLYA</sequence>
<name>A0ACC2HXL5_9PLEO</name>
<keyword evidence="2" id="KW-1185">Reference proteome</keyword>